<dbReference type="InterPro" id="IPR014729">
    <property type="entry name" value="Rossmann-like_a/b/a_fold"/>
</dbReference>
<dbReference type="PANTHER" id="PTHR43169">
    <property type="entry name" value="EXSB FAMILY PROTEIN"/>
    <property type="match status" value="1"/>
</dbReference>
<dbReference type="GO" id="GO:0016783">
    <property type="term" value="F:sulfurtransferase activity"/>
    <property type="evidence" value="ECO:0007669"/>
    <property type="project" value="InterPro"/>
</dbReference>
<dbReference type="OrthoDB" id="9776919at2"/>
<reference evidence="2 3" key="1">
    <citation type="submission" date="2016-10" db="EMBL/GenBank/DDBJ databases">
        <authorList>
            <person name="de Groot N.N."/>
        </authorList>
    </citation>
    <scope>NUCLEOTIDE SEQUENCE [LARGE SCALE GENOMIC DNA]</scope>
    <source>
        <strain evidence="2 3">DSM 13305</strain>
    </source>
</reference>
<dbReference type="Gene3D" id="3.40.50.620">
    <property type="entry name" value="HUPs"/>
    <property type="match status" value="1"/>
</dbReference>
<gene>
    <name evidence="2" type="ORF">SAMN04490178_102171</name>
</gene>
<dbReference type="CDD" id="cd01990">
    <property type="entry name" value="LarE-like"/>
    <property type="match status" value="1"/>
</dbReference>
<protein>
    <recommendedName>
        <fullName evidence="4">NAD/GMP synthase domain-containing protein</fullName>
    </recommendedName>
</protein>
<dbReference type="InterPro" id="IPR052188">
    <property type="entry name" value="Ni-pincer_cofactor_biosynth"/>
</dbReference>
<proteinExistence type="predicted"/>
<dbReference type="Proteomes" id="UP000198847">
    <property type="component" value="Unassembled WGS sequence"/>
</dbReference>
<dbReference type="SUPFAM" id="SSF52402">
    <property type="entry name" value="Adenine nucleotide alpha hydrolases-like"/>
    <property type="match status" value="1"/>
</dbReference>
<dbReference type="STRING" id="112903.SAMN04490178_102171"/>
<dbReference type="RefSeq" id="WP_091743880.1">
    <property type="nucleotide sequence ID" value="NZ_FODY01000002.1"/>
</dbReference>
<accession>A0A1H8Q424</accession>
<keyword evidence="3" id="KW-1185">Reference proteome</keyword>
<dbReference type="AlphaFoldDB" id="A0A1H8Q424"/>
<evidence type="ECO:0000313" key="2">
    <source>
        <dbReference type="EMBL" id="SEO48667.1"/>
    </source>
</evidence>
<evidence type="ECO:0008006" key="4">
    <source>
        <dbReference type="Google" id="ProtNLM"/>
    </source>
</evidence>
<organism evidence="2 3">
    <name type="scientific">Propionispora vibrioides</name>
    <dbReference type="NCBI Taxonomy" id="112903"/>
    <lineage>
        <taxon>Bacteria</taxon>
        <taxon>Bacillati</taxon>
        <taxon>Bacillota</taxon>
        <taxon>Negativicutes</taxon>
        <taxon>Selenomonadales</taxon>
        <taxon>Sporomusaceae</taxon>
        <taxon>Propionispora</taxon>
    </lineage>
</organism>
<dbReference type="EMBL" id="FODY01000002">
    <property type="protein sequence ID" value="SEO48667.1"/>
    <property type="molecule type" value="Genomic_DNA"/>
</dbReference>
<dbReference type="NCBIfam" id="TIGR00268">
    <property type="entry name" value="ATP-dependent sacrificial sulfur transferase LarE"/>
    <property type="match status" value="1"/>
</dbReference>
<sequence length="281" mass="31295">MPASEKYKELVALLQQLGKVVVAFSGGVDSTFLLKAAYETLGNNMKGLTILSPYIPRWEIKEAKELVGKIGAAHEILEVPLLDTIRFNPENRCYLCKKAVFSLIQAKAREEGFTYVVDGTNFDDTGDYRPGLQALKELGIRSPLLETRLTKAEIRQLSRDMGLPTWDKPPYACLLTRIPYGNELKTDDFAKIEKAETYLMSIGFRAVRVRCHGEIARIEVPRGDRGKLFDVPLLDRIAGQLKEYGFRYVSLDLEGYRMGSLNEQLGSAVLPGSSNGKEAAG</sequence>
<name>A0A1H8Q424_9FIRM</name>
<dbReference type="PIRSF" id="PIRSF006661">
    <property type="entry name" value="PP-lp_UCP006661"/>
    <property type="match status" value="1"/>
</dbReference>
<evidence type="ECO:0000313" key="3">
    <source>
        <dbReference type="Proteomes" id="UP000198847"/>
    </source>
</evidence>
<dbReference type="InterPro" id="IPR005232">
    <property type="entry name" value="LarE"/>
</dbReference>
<evidence type="ECO:0000256" key="1">
    <source>
        <dbReference type="PIRSR" id="PIRSR006661-1"/>
    </source>
</evidence>
<dbReference type="PANTHER" id="PTHR43169:SF2">
    <property type="entry name" value="NAD_GMP SYNTHASE DOMAIN-CONTAINING PROTEIN"/>
    <property type="match status" value="1"/>
</dbReference>
<feature type="active site" description="Nucleophile and sulfur donor" evidence="1">
    <location>
        <position position="173"/>
    </location>
</feature>